<dbReference type="Gramene" id="KZN07464">
    <property type="protein sequence ID" value="KZN07464"/>
    <property type="gene ID" value="DCAR_008301"/>
</dbReference>
<dbReference type="OMA" id="MAGRIRM"/>
<feature type="repeat" description="PPR" evidence="2">
    <location>
        <begin position="168"/>
        <end position="202"/>
    </location>
</feature>
<gene>
    <name evidence="3" type="ORF">DCAR_008301</name>
</gene>
<dbReference type="FunFam" id="1.25.40.10:FF:000606">
    <property type="entry name" value="Putative pentatricopeptide repeat-containing protein"/>
    <property type="match status" value="1"/>
</dbReference>
<dbReference type="AlphaFoldDB" id="A0A166F8A1"/>
<dbReference type="EMBL" id="LNRQ01000002">
    <property type="protein sequence ID" value="KZN07464.1"/>
    <property type="molecule type" value="Genomic_DNA"/>
</dbReference>
<dbReference type="Pfam" id="PF12854">
    <property type="entry name" value="PPR_1"/>
    <property type="match status" value="1"/>
</dbReference>
<evidence type="ECO:0000256" key="2">
    <source>
        <dbReference type="PROSITE-ProRule" id="PRU00708"/>
    </source>
</evidence>
<sequence length="318" mass="35677">MVGGFVRPNHYSFPIIVKVCGELGCVREGEKVHGRIVKHGFEFDLFVRNALIHMYCVCGRVWSAEKVFGLSCELDLVSWNSMIDGYVKNGEVGLARGLFDQMVERDVVSWNSMIKGYVGVGDMERAKELFDGMPCRVLVSWNCLIDGFARVGNVVAACEFFDQMAVRNVVTWNTVLALYVRVNKYGECLRLFDRMMAEGEAGPAFWGALLSACRSHSNVELGEVVAKRLIDLEPEDIGPYVLLSNIYAAEGRWDDVDNVRRRIVEKGFQKASGSSVFQVGDTRGESLQVSSSVHKRSMVYSMLSDMGTQIKMSSRYRQ</sequence>
<dbReference type="PANTHER" id="PTHR47926:SF485">
    <property type="entry name" value="REPEAT-LIKE SUPERFAMILY PROTEIN, PUTATIVE-RELATED"/>
    <property type="match status" value="1"/>
</dbReference>
<feature type="repeat" description="PPR" evidence="2">
    <location>
        <begin position="75"/>
        <end position="109"/>
    </location>
</feature>
<proteinExistence type="predicted"/>
<protein>
    <recommendedName>
        <fullName evidence="4">Pentatricopeptide repeat-containing protein</fullName>
    </recommendedName>
</protein>
<dbReference type="InterPro" id="IPR046960">
    <property type="entry name" value="PPR_At4g14850-like_plant"/>
</dbReference>
<evidence type="ECO:0000256" key="1">
    <source>
        <dbReference type="ARBA" id="ARBA00022737"/>
    </source>
</evidence>
<dbReference type="NCBIfam" id="TIGR00756">
    <property type="entry name" value="PPR"/>
    <property type="match status" value="4"/>
</dbReference>
<keyword evidence="1" id="KW-0677">Repeat</keyword>
<evidence type="ECO:0008006" key="4">
    <source>
        <dbReference type="Google" id="ProtNLM"/>
    </source>
</evidence>
<evidence type="ECO:0000313" key="3">
    <source>
        <dbReference type="EMBL" id="KZN07464.1"/>
    </source>
</evidence>
<dbReference type="Pfam" id="PF01535">
    <property type="entry name" value="PPR"/>
    <property type="match status" value="4"/>
</dbReference>
<accession>A0A166F8A1</accession>
<dbReference type="Pfam" id="PF20431">
    <property type="entry name" value="E_motif"/>
    <property type="match status" value="1"/>
</dbReference>
<dbReference type="GO" id="GO:0003723">
    <property type="term" value="F:RNA binding"/>
    <property type="evidence" value="ECO:0007669"/>
    <property type="project" value="InterPro"/>
</dbReference>
<dbReference type="InterPro" id="IPR046848">
    <property type="entry name" value="E_motif"/>
</dbReference>
<dbReference type="InterPro" id="IPR002885">
    <property type="entry name" value="PPR_rpt"/>
</dbReference>
<organism evidence="3">
    <name type="scientific">Daucus carota subsp. sativus</name>
    <name type="common">Carrot</name>
    <dbReference type="NCBI Taxonomy" id="79200"/>
    <lineage>
        <taxon>Eukaryota</taxon>
        <taxon>Viridiplantae</taxon>
        <taxon>Streptophyta</taxon>
        <taxon>Embryophyta</taxon>
        <taxon>Tracheophyta</taxon>
        <taxon>Spermatophyta</taxon>
        <taxon>Magnoliopsida</taxon>
        <taxon>eudicotyledons</taxon>
        <taxon>Gunneridae</taxon>
        <taxon>Pentapetalae</taxon>
        <taxon>asterids</taxon>
        <taxon>campanulids</taxon>
        <taxon>Apiales</taxon>
        <taxon>Apiaceae</taxon>
        <taxon>Apioideae</taxon>
        <taxon>Scandiceae</taxon>
        <taxon>Daucinae</taxon>
        <taxon>Daucus</taxon>
        <taxon>Daucus sect. Daucus</taxon>
    </lineage>
</organism>
<dbReference type="Gene3D" id="1.25.40.10">
    <property type="entry name" value="Tetratricopeptide repeat domain"/>
    <property type="match status" value="3"/>
</dbReference>
<dbReference type="SUPFAM" id="SSF48452">
    <property type="entry name" value="TPR-like"/>
    <property type="match status" value="1"/>
</dbReference>
<dbReference type="PROSITE" id="PS51375">
    <property type="entry name" value="PPR"/>
    <property type="match status" value="2"/>
</dbReference>
<dbReference type="GO" id="GO:0009451">
    <property type="term" value="P:RNA modification"/>
    <property type="evidence" value="ECO:0007669"/>
    <property type="project" value="InterPro"/>
</dbReference>
<dbReference type="InterPro" id="IPR011990">
    <property type="entry name" value="TPR-like_helical_dom_sf"/>
</dbReference>
<dbReference type="PANTHER" id="PTHR47926">
    <property type="entry name" value="PENTATRICOPEPTIDE REPEAT-CONTAINING PROTEIN"/>
    <property type="match status" value="1"/>
</dbReference>
<name>A0A166F8A1_DAUCS</name>
<comment type="caution">
    <text evidence="3">The sequence shown here is derived from an EMBL/GenBank/DDBJ whole genome shotgun (WGS) entry which is preliminary data.</text>
</comment>
<reference evidence="3" key="1">
    <citation type="journal article" date="2016" name="Nat. Genet.">
        <title>A high-quality carrot genome assembly provides new insights into carotenoid accumulation and asterid genome evolution.</title>
        <authorList>
            <person name="Iorizzo M."/>
            <person name="Ellison S."/>
            <person name="Senalik D."/>
            <person name="Zeng P."/>
            <person name="Satapoomin P."/>
            <person name="Huang J."/>
            <person name="Bowman M."/>
            <person name="Iovene M."/>
            <person name="Sanseverino W."/>
            <person name="Cavagnaro P."/>
            <person name="Yildiz M."/>
            <person name="Macko-Podgorni A."/>
            <person name="Moranska E."/>
            <person name="Grzebelus E."/>
            <person name="Grzebelus D."/>
            <person name="Ashrafi H."/>
            <person name="Zheng Z."/>
            <person name="Cheng S."/>
            <person name="Spooner D."/>
            <person name="Van Deynze A."/>
            <person name="Simon P."/>
        </authorList>
    </citation>
    <scope>NUCLEOTIDE SEQUENCE [LARGE SCALE GENOMIC DNA]</scope>
    <source>
        <tissue evidence="3">Leaf</tissue>
    </source>
</reference>